<evidence type="ECO:0000313" key="2">
    <source>
        <dbReference type="Proteomes" id="UP000222310"/>
    </source>
</evidence>
<comment type="caution">
    <text evidence="1">The sequence shown here is derived from an EMBL/GenBank/DDBJ whole genome shotgun (WGS) entry which is preliminary data.</text>
</comment>
<name>A0A9Q5ZDC5_NOSLI</name>
<protein>
    <submittedName>
        <fullName evidence="1">Uncharacterized protein</fullName>
    </submittedName>
</protein>
<proteinExistence type="predicted"/>
<dbReference type="RefSeq" id="WP_099067785.1">
    <property type="nucleotide sequence ID" value="NZ_LAHD01000026.1"/>
</dbReference>
<sequence>MGRWGDGEMGRWGRWGDEGIGKCGECGGKDFFLILPHLPPLPHFLLAQCPMPNAPSLIT</sequence>
<evidence type="ECO:0000313" key="1">
    <source>
        <dbReference type="EMBL" id="PHK04403.1"/>
    </source>
</evidence>
<gene>
    <name evidence="1" type="ORF">VF08_11350</name>
</gene>
<dbReference type="Proteomes" id="UP000222310">
    <property type="component" value="Unassembled WGS sequence"/>
</dbReference>
<accession>A0A9Q5ZDC5</accession>
<organism evidence="1 2">
    <name type="scientific">Nostoc linckia z8</name>
    <dbReference type="NCBI Taxonomy" id="1628746"/>
    <lineage>
        <taxon>Bacteria</taxon>
        <taxon>Bacillati</taxon>
        <taxon>Cyanobacteriota</taxon>
        <taxon>Cyanophyceae</taxon>
        <taxon>Nostocales</taxon>
        <taxon>Nostocaceae</taxon>
        <taxon>Nostoc</taxon>
    </lineage>
</organism>
<reference evidence="1 2" key="1">
    <citation type="submission" date="2015-02" db="EMBL/GenBank/DDBJ databases">
        <title>Nostoc linckia genome annotation.</title>
        <authorList>
            <person name="Zhou Z."/>
        </authorList>
    </citation>
    <scope>NUCLEOTIDE SEQUENCE [LARGE SCALE GENOMIC DNA]</scope>
    <source>
        <strain evidence="2">z8</strain>
    </source>
</reference>
<dbReference type="AlphaFoldDB" id="A0A9Q5ZDC5"/>
<dbReference type="EMBL" id="LAHD01000026">
    <property type="protein sequence ID" value="PHK04403.1"/>
    <property type="molecule type" value="Genomic_DNA"/>
</dbReference>
<dbReference type="GeneID" id="57095285"/>